<dbReference type="InterPro" id="IPR048400">
    <property type="entry name" value="SLS1_N"/>
</dbReference>
<organism evidence="5 6">
    <name type="scientific">Huiozyma naganishii (strain ATCC MYA-139 / BCRC 22969 / CBS 8797 / KCTC 17520 / NBRC 10181 / NCYC 3082 / Yp74L-3)</name>
    <name type="common">Yeast</name>
    <name type="synonym">Kazachstania naganishii</name>
    <dbReference type="NCBI Taxonomy" id="1071383"/>
    <lineage>
        <taxon>Eukaryota</taxon>
        <taxon>Fungi</taxon>
        <taxon>Dikarya</taxon>
        <taxon>Ascomycota</taxon>
        <taxon>Saccharomycotina</taxon>
        <taxon>Saccharomycetes</taxon>
        <taxon>Saccharomycetales</taxon>
        <taxon>Saccharomycetaceae</taxon>
        <taxon>Huiozyma</taxon>
    </lineage>
</organism>
<feature type="domain" description="SLS1 C-terminal" evidence="4">
    <location>
        <begin position="352"/>
        <end position="646"/>
    </location>
</feature>
<dbReference type="InterPro" id="IPR032741">
    <property type="entry name" value="Sls1_KH-1"/>
</dbReference>
<evidence type="ECO:0000259" key="2">
    <source>
        <dbReference type="Pfam" id="PF14611"/>
    </source>
</evidence>
<dbReference type="RefSeq" id="XP_022462225.1">
    <property type="nucleotide sequence ID" value="XM_022607207.1"/>
</dbReference>
<protein>
    <submittedName>
        <fullName evidence="5">Uncharacterized protein</fullName>
    </submittedName>
</protein>
<dbReference type="AlphaFoldDB" id="J7S262"/>
<feature type="region of interest" description="Disordered" evidence="1">
    <location>
        <begin position="78"/>
        <end position="97"/>
    </location>
</feature>
<proteinExistence type="predicted"/>
<dbReference type="OrthoDB" id="5392646at2759"/>
<dbReference type="OMA" id="LWFELDE"/>
<name>J7S262_HUIN7</name>
<dbReference type="Pfam" id="PF20776">
    <property type="entry name" value="SLS1_N"/>
    <property type="match status" value="1"/>
</dbReference>
<evidence type="ECO:0000313" key="6">
    <source>
        <dbReference type="Proteomes" id="UP000006310"/>
    </source>
</evidence>
<dbReference type="eggNOG" id="ENOG502QUD1">
    <property type="taxonomic scope" value="Eukaryota"/>
</dbReference>
<dbReference type="InterPro" id="IPR048401">
    <property type="entry name" value="SLS1_C"/>
</dbReference>
<dbReference type="GO" id="GO:0005743">
    <property type="term" value="C:mitochondrial inner membrane"/>
    <property type="evidence" value="ECO:0007669"/>
    <property type="project" value="InterPro"/>
</dbReference>
<gene>
    <name evidence="5" type="primary">KNAG0A02900</name>
    <name evidence="5" type="ordered locus">KNAG_0A02900</name>
</gene>
<evidence type="ECO:0000259" key="4">
    <source>
        <dbReference type="Pfam" id="PF20778"/>
    </source>
</evidence>
<sequence>MLLLRLVPAERVVPRGVTALRRCCYSTTSGKKIKPEKPNIVVLNPKQAGIAARNRDPRKLPHSSHHLSILQGVDLGADNSKTSVHRRQPSRDGDAATEENADYLSLLNFQSKITPEQIVSSIDSLKPPQTSVSNATVQSLTQNLYDSYTAKQLQYFLKSKDPNMQRSRLNKGIMINKILLQIWGLKIMDSLTTTKFRQIKMSRRSAKLLILTQNGKILQNLIRLNKNLLIQLNFSTNDLNIWCDDESLIRFIEISISQILRNVVITSWDLGTLTPDLMALITKTCAVDIDLATNECAAFGWKRINLAKRLFKWVQAASLEKKVMFENERIQKWTSENREVHTESFFFNDIGSLNWFRRNYNDWTRLQEVAPFTETEKTPSAESFVDDEKINELHDFLYSKRTPPTAAPFELVNDASQSPTHHSLISVSLGQLLTRSKTAETFFLPRVPHLVSKLMKLPLYDDFKTKDAMFTVEQHDYYLQLQFAPAIENPDLPPLEIWLELDDNDDIILESAQCLVQEQKSNYLIQTPELCHDYKVSMETVSNVSLETQNMVKTYLKNLKFTSLNHFKCSHQLSVAAPDGKNAIYDYLAVNYHRIIKLRYMDKYVVQFSDINGGSLGGRYSQVHFVCDENPTRDQFSTFIKDVFKFN</sequence>
<dbReference type="GeneID" id="34523614"/>
<dbReference type="HOGENOM" id="CLU_390400_0_0_1"/>
<dbReference type="EMBL" id="HE978314">
    <property type="protein sequence ID" value="CCK67979.1"/>
    <property type="molecule type" value="Genomic_DNA"/>
</dbReference>
<accession>J7S262</accession>
<dbReference type="Pfam" id="PF20778">
    <property type="entry name" value="SLS1_C"/>
    <property type="match status" value="1"/>
</dbReference>
<evidence type="ECO:0000259" key="3">
    <source>
        <dbReference type="Pfam" id="PF20776"/>
    </source>
</evidence>
<dbReference type="Proteomes" id="UP000006310">
    <property type="component" value="Chromosome 1"/>
</dbReference>
<feature type="domain" description="SLS1 first KH" evidence="2">
    <location>
        <begin position="198"/>
        <end position="263"/>
    </location>
</feature>
<reference evidence="6" key="2">
    <citation type="submission" date="2012-08" db="EMBL/GenBank/DDBJ databases">
        <title>Genome sequence of Kazachstania naganishii.</title>
        <authorList>
            <person name="Gordon J.L."/>
            <person name="Armisen D."/>
            <person name="Proux-Wera E."/>
            <person name="OhEigeartaigh S.S."/>
            <person name="Byrne K.P."/>
            <person name="Wolfe K.H."/>
        </authorList>
    </citation>
    <scope>NUCLEOTIDE SEQUENCE [LARGE SCALE GENOMIC DNA]</scope>
    <source>
        <strain evidence="6">ATCC MYA-139 / BCRC 22969 / CBS 8797 / CCRC 22969 / KCTC 17520 / NBRC 10181 / NCYC 3082</strain>
    </source>
</reference>
<dbReference type="Pfam" id="PF14611">
    <property type="entry name" value="KH_SLS1_1"/>
    <property type="match status" value="1"/>
</dbReference>
<dbReference type="STRING" id="1071383.J7S262"/>
<keyword evidence="6" id="KW-1185">Reference proteome</keyword>
<evidence type="ECO:0000256" key="1">
    <source>
        <dbReference type="SAM" id="MobiDB-lite"/>
    </source>
</evidence>
<feature type="domain" description="SLS1 N-terminal" evidence="3">
    <location>
        <begin position="111"/>
        <end position="187"/>
    </location>
</feature>
<evidence type="ECO:0000313" key="5">
    <source>
        <dbReference type="EMBL" id="CCK67979.1"/>
    </source>
</evidence>
<reference evidence="5 6" key="1">
    <citation type="journal article" date="2011" name="Proc. Natl. Acad. Sci. U.S.A.">
        <title>Evolutionary erosion of yeast sex chromosomes by mating-type switching accidents.</title>
        <authorList>
            <person name="Gordon J.L."/>
            <person name="Armisen D."/>
            <person name="Proux-Wera E."/>
            <person name="Oheigeartaigh S.S."/>
            <person name="Byrne K.P."/>
            <person name="Wolfe K.H."/>
        </authorList>
    </citation>
    <scope>NUCLEOTIDE SEQUENCE [LARGE SCALE GENOMIC DNA]</scope>
    <source>
        <strain evidence="6">ATCC MYA-139 / BCRC 22969 / CBS 8797 / CCRC 22969 / KCTC 17520 / NBRC 10181 / NCYC 3082</strain>
    </source>
</reference>
<dbReference type="KEGG" id="kng:KNAG_0A02900"/>